<dbReference type="EMBL" id="AZBU02000001">
    <property type="protein sequence ID" value="TMS34769.1"/>
    <property type="molecule type" value="Genomic_DNA"/>
</dbReference>
<evidence type="ECO:0000313" key="3">
    <source>
        <dbReference type="Proteomes" id="UP000298663"/>
    </source>
</evidence>
<evidence type="ECO:0000313" key="2">
    <source>
        <dbReference type="EMBL" id="TMS34769.1"/>
    </source>
</evidence>
<dbReference type="EMBL" id="CM016762">
    <property type="protein sequence ID" value="TMS34769.1"/>
    <property type="molecule type" value="Genomic_DNA"/>
</dbReference>
<accession>A0A4U8UPV3</accession>
<organism evidence="2 3">
    <name type="scientific">Steinernema carpocapsae</name>
    <name type="common">Entomopathogenic nematode</name>
    <dbReference type="NCBI Taxonomy" id="34508"/>
    <lineage>
        <taxon>Eukaryota</taxon>
        <taxon>Metazoa</taxon>
        <taxon>Ecdysozoa</taxon>
        <taxon>Nematoda</taxon>
        <taxon>Chromadorea</taxon>
        <taxon>Rhabditida</taxon>
        <taxon>Tylenchina</taxon>
        <taxon>Panagrolaimomorpha</taxon>
        <taxon>Strongyloidoidea</taxon>
        <taxon>Steinernematidae</taxon>
        <taxon>Steinernema</taxon>
    </lineage>
</organism>
<keyword evidence="3" id="KW-1185">Reference proteome</keyword>
<proteinExistence type="predicted"/>
<reference evidence="2 3" key="1">
    <citation type="journal article" date="2015" name="Genome Biol.">
        <title>Comparative genomics of Steinernema reveals deeply conserved gene regulatory networks.</title>
        <authorList>
            <person name="Dillman A.R."/>
            <person name="Macchietto M."/>
            <person name="Porter C.F."/>
            <person name="Rogers A."/>
            <person name="Williams B."/>
            <person name="Antoshechkin I."/>
            <person name="Lee M.M."/>
            <person name="Goodwin Z."/>
            <person name="Lu X."/>
            <person name="Lewis E.E."/>
            <person name="Goodrich-Blair H."/>
            <person name="Stock S.P."/>
            <person name="Adams B.J."/>
            <person name="Sternberg P.W."/>
            <person name="Mortazavi A."/>
        </authorList>
    </citation>
    <scope>NUCLEOTIDE SEQUENCE [LARGE SCALE GENOMIC DNA]</scope>
    <source>
        <strain evidence="2 3">ALL</strain>
    </source>
</reference>
<dbReference type="AlphaFoldDB" id="A0A4U8UPV3"/>
<feature type="compositionally biased region" description="Basic and acidic residues" evidence="1">
    <location>
        <begin position="1"/>
        <end position="16"/>
    </location>
</feature>
<sequence length="198" mass="21380">MDACKHSESHGNEDSKNSAARRPSNGRLGDSDAATFRKPSGIGSGTRASLLYRRISMAPGKQTRGLTVVVDWFLRDRRIEHIIASLRYACHLWLPVDDPSIRWLHSVARTTADARESAGLLRFGALQALGEGSAAPTGIQDDPVRCCARTREAKSQHIAVPACLPSWLVGAGVIKNYRPGGSPLALHLATTLPMIPSH</sequence>
<dbReference type="Proteomes" id="UP000298663">
    <property type="component" value="Chromosome X"/>
</dbReference>
<feature type="region of interest" description="Disordered" evidence="1">
    <location>
        <begin position="1"/>
        <end position="41"/>
    </location>
</feature>
<reference evidence="2 3" key="2">
    <citation type="journal article" date="2019" name="G3 (Bethesda)">
        <title>Hybrid Assembly of the Genome of the Entomopathogenic Nematode Steinernema carpocapsae Identifies the X-Chromosome.</title>
        <authorList>
            <person name="Serra L."/>
            <person name="Macchietto M."/>
            <person name="Macias-Munoz A."/>
            <person name="McGill C.J."/>
            <person name="Rodriguez I.M."/>
            <person name="Rodriguez B."/>
            <person name="Murad R."/>
            <person name="Mortazavi A."/>
        </authorList>
    </citation>
    <scope>NUCLEOTIDE SEQUENCE [LARGE SCALE GENOMIC DNA]</scope>
    <source>
        <strain evidence="2 3">ALL</strain>
    </source>
</reference>
<comment type="caution">
    <text evidence="2">The sequence shown here is derived from an EMBL/GenBank/DDBJ whole genome shotgun (WGS) entry which is preliminary data.</text>
</comment>
<evidence type="ECO:0000256" key="1">
    <source>
        <dbReference type="SAM" id="MobiDB-lite"/>
    </source>
</evidence>
<name>A0A4U8UPV3_STECR</name>
<gene>
    <name evidence="2" type="ORF">L596_002294</name>
</gene>
<protein>
    <submittedName>
        <fullName evidence="2">Uncharacterized protein</fullName>
    </submittedName>
</protein>